<dbReference type="AlphaFoldDB" id="A0A645F9K4"/>
<dbReference type="InterPro" id="IPR043129">
    <property type="entry name" value="ATPase_NBD"/>
</dbReference>
<dbReference type="EMBL" id="VSSQ01057261">
    <property type="protein sequence ID" value="MPN11065.1"/>
    <property type="molecule type" value="Genomic_DNA"/>
</dbReference>
<name>A0A645F9K4_9ZZZZ</name>
<dbReference type="InterPro" id="IPR052519">
    <property type="entry name" value="Euk-type_GlcNAc_Kinase"/>
</dbReference>
<dbReference type="CDD" id="cd24007">
    <property type="entry name" value="ASKHA_NBD_eukNAGK-like"/>
    <property type="match status" value="1"/>
</dbReference>
<gene>
    <name evidence="2" type="primary">murK_7</name>
    <name evidence="2" type="ORF">SDC9_158366</name>
</gene>
<dbReference type="GO" id="GO:0016301">
    <property type="term" value="F:kinase activity"/>
    <property type="evidence" value="ECO:0007669"/>
    <property type="project" value="UniProtKB-KW"/>
</dbReference>
<accession>A0A645F9K4</accession>
<dbReference type="InterPro" id="IPR002731">
    <property type="entry name" value="ATPase_BadF"/>
</dbReference>
<comment type="caution">
    <text evidence="2">The sequence shown here is derived from an EMBL/GenBank/DDBJ whole genome shotgun (WGS) entry which is preliminary data.</text>
</comment>
<reference evidence="2" key="1">
    <citation type="submission" date="2019-08" db="EMBL/GenBank/DDBJ databases">
        <authorList>
            <person name="Kucharzyk K."/>
            <person name="Murdoch R.W."/>
            <person name="Higgins S."/>
            <person name="Loffler F."/>
        </authorList>
    </citation>
    <scope>NUCLEOTIDE SEQUENCE</scope>
</reference>
<feature type="domain" description="ATPase BadF/BadG/BcrA/BcrD type" evidence="1">
    <location>
        <begin position="24"/>
        <end position="224"/>
    </location>
</feature>
<dbReference type="Pfam" id="PF01869">
    <property type="entry name" value="BcrAD_BadFG"/>
    <property type="match status" value="1"/>
</dbReference>
<protein>
    <submittedName>
        <fullName evidence="2">N-acetylmuramic acid/N-acetylglucosamine kinase</fullName>
        <ecNumber evidence="2">2.7.1.-</ecNumber>
    </submittedName>
</protein>
<dbReference type="Gene3D" id="3.30.420.40">
    <property type="match status" value="1"/>
</dbReference>
<sequence>MAGAESEDSSTFITDTLSNRYKVKVKVVNVAVIALAALLKGEDGILTISGTGSISYGVNQGKTKRAGGWGHLLGDEGSGYFIAIEALKLMTLEEDLDRKKSNLSRILLKEMGIENRKEVIAFVYGSTKGQIAALVPAIVKCAENGEESAIEILKRSGRDLVDTTLRVYKSLGFKESVAVGIKGSILTKVPIVKSEFEKALKESIKSVAIIDKEVSPTLGAYYLAIKTLI</sequence>
<proteinExistence type="predicted"/>
<keyword evidence="2" id="KW-0418">Kinase</keyword>
<dbReference type="EC" id="2.7.1.-" evidence="2"/>
<evidence type="ECO:0000313" key="2">
    <source>
        <dbReference type="EMBL" id="MPN11065.1"/>
    </source>
</evidence>
<dbReference type="SUPFAM" id="SSF53067">
    <property type="entry name" value="Actin-like ATPase domain"/>
    <property type="match status" value="1"/>
</dbReference>
<organism evidence="2">
    <name type="scientific">bioreactor metagenome</name>
    <dbReference type="NCBI Taxonomy" id="1076179"/>
    <lineage>
        <taxon>unclassified sequences</taxon>
        <taxon>metagenomes</taxon>
        <taxon>ecological metagenomes</taxon>
    </lineage>
</organism>
<dbReference type="PANTHER" id="PTHR43190">
    <property type="entry name" value="N-ACETYL-D-GLUCOSAMINE KINASE"/>
    <property type="match status" value="1"/>
</dbReference>
<evidence type="ECO:0000259" key="1">
    <source>
        <dbReference type="Pfam" id="PF01869"/>
    </source>
</evidence>
<dbReference type="PANTHER" id="PTHR43190:SF3">
    <property type="entry name" value="N-ACETYL-D-GLUCOSAMINE KINASE"/>
    <property type="match status" value="1"/>
</dbReference>
<keyword evidence="2" id="KW-0808">Transferase</keyword>